<protein>
    <submittedName>
        <fullName evidence="1">Uncharacterized protein</fullName>
    </submittedName>
</protein>
<dbReference type="Proteomes" id="UP000585272">
    <property type="component" value="Unassembled WGS sequence"/>
</dbReference>
<dbReference type="RefSeq" id="WP_183341521.1">
    <property type="nucleotide sequence ID" value="NZ_JACHNU010000002.1"/>
</dbReference>
<evidence type="ECO:0000313" key="1">
    <source>
        <dbReference type="EMBL" id="MBB4662377.1"/>
    </source>
</evidence>
<gene>
    <name evidence="1" type="ORF">BDZ31_001963</name>
</gene>
<accession>A0A840IBS3</accession>
<proteinExistence type="predicted"/>
<dbReference type="AlphaFoldDB" id="A0A840IBS3"/>
<keyword evidence="2" id="KW-1185">Reference proteome</keyword>
<evidence type="ECO:0000313" key="2">
    <source>
        <dbReference type="Proteomes" id="UP000585272"/>
    </source>
</evidence>
<organism evidence="1 2">
    <name type="scientific">Conexibacter arvalis</name>
    <dbReference type="NCBI Taxonomy" id="912552"/>
    <lineage>
        <taxon>Bacteria</taxon>
        <taxon>Bacillati</taxon>
        <taxon>Actinomycetota</taxon>
        <taxon>Thermoleophilia</taxon>
        <taxon>Solirubrobacterales</taxon>
        <taxon>Conexibacteraceae</taxon>
        <taxon>Conexibacter</taxon>
    </lineage>
</organism>
<sequence length="258" mass="27909">MLRGLLCGSAIAIALGVAGAERGAGARADVPAVFRTCASVPWKAPSLAAQRRHLGRNPRWSTADRSDPLPALEFPFILRIRSASISYDQSELGGLWTLRRGTRRALSRCPQTGGPRRHHIVVVKGWRVERAELTEGGDLVAYGRPRPGRLQVLNFPGYGNREGFVQRRLTLERSDAPGCAISSTTGVVTRYANVFAAAMSCAEVRAALAEVDEAEEWGALPSGIVCASVDRGYAGERVTCTDGGSRSMRFDFSYEESE</sequence>
<dbReference type="EMBL" id="JACHNU010000002">
    <property type="protein sequence ID" value="MBB4662377.1"/>
    <property type="molecule type" value="Genomic_DNA"/>
</dbReference>
<reference evidence="1 2" key="1">
    <citation type="submission" date="2020-08" db="EMBL/GenBank/DDBJ databases">
        <title>Genomic Encyclopedia of Archaeal and Bacterial Type Strains, Phase II (KMG-II): from individual species to whole genera.</title>
        <authorList>
            <person name="Goeker M."/>
        </authorList>
    </citation>
    <scope>NUCLEOTIDE SEQUENCE [LARGE SCALE GENOMIC DNA]</scope>
    <source>
        <strain evidence="1 2">DSM 23288</strain>
    </source>
</reference>
<comment type="caution">
    <text evidence="1">The sequence shown here is derived from an EMBL/GenBank/DDBJ whole genome shotgun (WGS) entry which is preliminary data.</text>
</comment>
<name>A0A840IBS3_9ACTN</name>